<sequence>TLLTGFDFVWTGEWSDGVCWASKDMGSDFNHIEMGLVDQTGRFIIEPGLYTDADRFSEGVCWVKKPQEERIYLIDKEGNTIMDVPAGRMPSRFSGGVCVNVGDDLLSITNNEGVGIWSSRRYLPIHYGGFSEGAMLVKGQQDGLLYVMRDTFYTPAEPEAPITGYGYEVAEPEAKNFEIALLTNQSAALVDGVRTQIDPADDRICAFIQNDRTLLPMRFIAEHVPGYTVTWDYLTDSALVQSDYVSILLKADTPTAEVLTYSPDVRFYNKTVKTMDQPPVNLYDRLFLPVRALCDMIGVNVFYDARGLVVVSNTRTSLSYDEAGVLLAQLAD</sequence>
<dbReference type="Gene3D" id="3.30.457.10">
    <property type="entry name" value="Copper amine oxidase-like, N-terminal domain"/>
    <property type="match status" value="1"/>
</dbReference>
<gene>
    <name evidence="2" type="ORF">IAC74_02645</name>
</gene>
<evidence type="ECO:0000313" key="3">
    <source>
        <dbReference type="Proteomes" id="UP000886743"/>
    </source>
</evidence>
<dbReference type="Pfam" id="PF07833">
    <property type="entry name" value="Cu_amine_oxidN1"/>
    <property type="match status" value="1"/>
</dbReference>
<feature type="domain" description="Copper amine oxidase-like N-terminal" evidence="1">
    <location>
        <begin position="206"/>
        <end position="307"/>
    </location>
</feature>
<name>A0A9D1NHA9_9FIRM</name>
<dbReference type="InterPro" id="IPR036582">
    <property type="entry name" value="Mao_N_sf"/>
</dbReference>
<dbReference type="SUPFAM" id="SSF55383">
    <property type="entry name" value="Copper amine oxidase, domain N"/>
    <property type="match status" value="1"/>
</dbReference>
<evidence type="ECO:0000259" key="1">
    <source>
        <dbReference type="Pfam" id="PF07833"/>
    </source>
</evidence>
<reference evidence="2" key="2">
    <citation type="journal article" date="2021" name="PeerJ">
        <title>Extensive microbial diversity within the chicken gut microbiome revealed by metagenomics and culture.</title>
        <authorList>
            <person name="Gilroy R."/>
            <person name="Ravi A."/>
            <person name="Getino M."/>
            <person name="Pursley I."/>
            <person name="Horton D.L."/>
            <person name="Alikhan N.F."/>
            <person name="Baker D."/>
            <person name="Gharbi K."/>
            <person name="Hall N."/>
            <person name="Watson M."/>
            <person name="Adriaenssens E.M."/>
            <person name="Foster-Nyarko E."/>
            <person name="Jarju S."/>
            <person name="Secka A."/>
            <person name="Antonio M."/>
            <person name="Oren A."/>
            <person name="Chaudhuri R.R."/>
            <person name="La Ragione R."/>
            <person name="Hildebrand F."/>
            <person name="Pallen M.J."/>
        </authorList>
    </citation>
    <scope>NUCLEOTIDE SEQUENCE</scope>
    <source>
        <strain evidence="2">4920</strain>
    </source>
</reference>
<organism evidence="2 3">
    <name type="scientific">Candidatus Aphodoplasma excrementigallinarum</name>
    <dbReference type="NCBI Taxonomy" id="2840673"/>
    <lineage>
        <taxon>Bacteria</taxon>
        <taxon>Bacillati</taxon>
        <taxon>Bacillota</taxon>
        <taxon>Clostridia</taxon>
        <taxon>Eubacteriales</taxon>
        <taxon>Candidatus Aphodoplasma</taxon>
    </lineage>
</organism>
<dbReference type="AlphaFoldDB" id="A0A9D1NHA9"/>
<proteinExistence type="predicted"/>
<dbReference type="Pfam" id="PF14903">
    <property type="entry name" value="WG_beta_rep"/>
    <property type="match status" value="1"/>
</dbReference>
<dbReference type="InterPro" id="IPR032774">
    <property type="entry name" value="WG_beta_rep"/>
</dbReference>
<evidence type="ECO:0000313" key="2">
    <source>
        <dbReference type="EMBL" id="HIV02448.1"/>
    </source>
</evidence>
<dbReference type="EMBL" id="DVOF01000076">
    <property type="protein sequence ID" value="HIV02448.1"/>
    <property type="molecule type" value="Genomic_DNA"/>
</dbReference>
<protein>
    <submittedName>
        <fullName evidence="2">WG repeat-containing protein</fullName>
    </submittedName>
</protein>
<accession>A0A9D1NHA9</accession>
<dbReference type="Proteomes" id="UP000886743">
    <property type="component" value="Unassembled WGS sequence"/>
</dbReference>
<dbReference type="InterPro" id="IPR012854">
    <property type="entry name" value="Cu_amine_oxidase-like_N"/>
</dbReference>
<reference evidence="2" key="1">
    <citation type="submission" date="2020-10" db="EMBL/GenBank/DDBJ databases">
        <authorList>
            <person name="Gilroy R."/>
        </authorList>
    </citation>
    <scope>NUCLEOTIDE SEQUENCE</scope>
    <source>
        <strain evidence="2">4920</strain>
    </source>
</reference>
<comment type="caution">
    <text evidence="2">The sequence shown here is derived from an EMBL/GenBank/DDBJ whole genome shotgun (WGS) entry which is preliminary data.</text>
</comment>
<feature type="non-terminal residue" evidence="2">
    <location>
        <position position="1"/>
    </location>
</feature>